<organism evidence="2 3">
    <name type="scientific">Acrobeloides nanus</name>
    <dbReference type="NCBI Taxonomy" id="290746"/>
    <lineage>
        <taxon>Eukaryota</taxon>
        <taxon>Metazoa</taxon>
        <taxon>Ecdysozoa</taxon>
        <taxon>Nematoda</taxon>
        <taxon>Chromadorea</taxon>
        <taxon>Rhabditida</taxon>
        <taxon>Tylenchina</taxon>
        <taxon>Cephalobomorpha</taxon>
        <taxon>Cephaloboidea</taxon>
        <taxon>Cephalobidae</taxon>
        <taxon>Acrobeloides</taxon>
    </lineage>
</organism>
<keyword evidence="1" id="KW-0732">Signal</keyword>
<name>A0A914EKV1_9BILA</name>
<dbReference type="Proteomes" id="UP000887540">
    <property type="component" value="Unplaced"/>
</dbReference>
<feature type="signal peptide" evidence="1">
    <location>
        <begin position="1"/>
        <end position="20"/>
    </location>
</feature>
<dbReference type="WBParaSite" id="ACRNAN_scaffold9117.g29823.t1">
    <property type="protein sequence ID" value="ACRNAN_scaffold9117.g29823.t1"/>
    <property type="gene ID" value="ACRNAN_scaffold9117.g29823"/>
</dbReference>
<sequence length="83" mass="9387">MKFILAILLISTLLISTIRCAYEGPDQEQDMLAGTAEESAPMRAKRYGWGGYGGYGYGGYGMGYGGYGYGYRRRYWGYPYYWG</sequence>
<evidence type="ECO:0000256" key="1">
    <source>
        <dbReference type="SAM" id="SignalP"/>
    </source>
</evidence>
<accession>A0A914EKV1</accession>
<reference evidence="3" key="1">
    <citation type="submission" date="2022-11" db="UniProtKB">
        <authorList>
            <consortium name="WormBaseParasite"/>
        </authorList>
    </citation>
    <scope>IDENTIFICATION</scope>
</reference>
<evidence type="ECO:0000313" key="3">
    <source>
        <dbReference type="WBParaSite" id="ACRNAN_scaffold9117.g29823.t1"/>
    </source>
</evidence>
<evidence type="ECO:0000313" key="2">
    <source>
        <dbReference type="Proteomes" id="UP000887540"/>
    </source>
</evidence>
<dbReference type="AlphaFoldDB" id="A0A914EKV1"/>
<keyword evidence="2" id="KW-1185">Reference proteome</keyword>
<protein>
    <submittedName>
        <fullName evidence="3">Uncharacterized protein</fullName>
    </submittedName>
</protein>
<feature type="chain" id="PRO_5036781460" evidence="1">
    <location>
        <begin position="21"/>
        <end position="83"/>
    </location>
</feature>
<proteinExistence type="predicted"/>